<sequence>MTRKVTEAELAIASAETFGRKPPEWAVEARKRELGESGGMPAAEALDVKIAATFGRVPDRERLAEAESVLASAKSSGDGTAALQGRMASVMNEITSLSESRLGLSHERAQLHAQSEALRCRESAGSVADAVRSLETYRDVLAKRPAAHGPRPSNEAGRQRPATSVDHERVQG</sequence>
<evidence type="ECO:0000313" key="2">
    <source>
        <dbReference type="EMBL" id="MFC0623222.1"/>
    </source>
</evidence>
<dbReference type="Proteomes" id="UP001589890">
    <property type="component" value="Unassembled WGS sequence"/>
</dbReference>
<accession>A0ABV6QHK7</accession>
<comment type="caution">
    <text evidence="2">The sequence shown here is derived from an EMBL/GenBank/DDBJ whole genome shotgun (WGS) entry which is preliminary data.</text>
</comment>
<gene>
    <name evidence="2" type="ORF">ACFFGN_04065</name>
</gene>
<reference evidence="2 3" key="1">
    <citation type="submission" date="2024-09" db="EMBL/GenBank/DDBJ databases">
        <authorList>
            <person name="Sun Q."/>
            <person name="Mori K."/>
        </authorList>
    </citation>
    <scope>NUCLEOTIDE SEQUENCE [LARGE SCALE GENOMIC DNA]</scope>
    <source>
        <strain evidence="2 3">CGMCC 1.15906</strain>
    </source>
</reference>
<proteinExistence type="predicted"/>
<keyword evidence="3" id="KW-1185">Reference proteome</keyword>
<protein>
    <submittedName>
        <fullName evidence="2">Uncharacterized protein</fullName>
    </submittedName>
</protein>
<dbReference type="EMBL" id="JBHLTC010000003">
    <property type="protein sequence ID" value="MFC0623222.1"/>
    <property type="molecule type" value="Genomic_DNA"/>
</dbReference>
<feature type="region of interest" description="Disordered" evidence="1">
    <location>
        <begin position="141"/>
        <end position="172"/>
    </location>
</feature>
<evidence type="ECO:0000313" key="3">
    <source>
        <dbReference type="Proteomes" id="UP001589890"/>
    </source>
</evidence>
<organism evidence="2 3">
    <name type="scientific">Kribbella deserti</name>
    <dbReference type="NCBI Taxonomy" id="1926257"/>
    <lineage>
        <taxon>Bacteria</taxon>
        <taxon>Bacillati</taxon>
        <taxon>Actinomycetota</taxon>
        <taxon>Actinomycetes</taxon>
        <taxon>Propionibacteriales</taxon>
        <taxon>Kribbellaceae</taxon>
        <taxon>Kribbella</taxon>
    </lineage>
</organism>
<dbReference type="RefSeq" id="WP_380043918.1">
    <property type="nucleotide sequence ID" value="NZ_JBHLTC010000003.1"/>
</dbReference>
<evidence type="ECO:0000256" key="1">
    <source>
        <dbReference type="SAM" id="MobiDB-lite"/>
    </source>
</evidence>
<name>A0ABV6QHK7_9ACTN</name>